<dbReference type="EMBL" id="LSRF01000033">
    <property type="protein sequence ID" value="KXP10188.1"/>
    <property type="molecule type" value="Genomic_DNA"/>
</dbReference>
<dbReference type="STRING" id="239498.AXK60_06850"/>
<evidence type="ECO:0000256" key="1">
    <source>
        <dbReference type="SAM" id="Phobius"/>
    </source>
</evidence>
<dbReference type="AlphaFoldDB" id="A0A138AI65"/>
<proteinExistence type="predicted"/>
<name>A0A138AI65_9ACTN</name>
<feature type="transmembrane region" description="Helical" evidence="1">
    <location>
        <begin position="166"/>
        <end position="186"/>
    </location>
</feature>
<keyword evidence="1" id="KW-0472">Membrane</keyword>
<keyword evidence="1" id="KW-1133">Transmembrane helix</keyword>
<reference evidence="3" key="1">
    <citation type="submission" date="2016-02" db="EMBL/GenBank/DDBJ databases">
        <authorList>
            <person name="Wen L."/>
            <person name="He K."/>
            <person name="Yang H."/>
        </authorList>
    </citation>
    <scope>NUCLEOTIDE SEQUENCE [LARGE SCALE GENOMIC DNA]</scope>
    <source>
        <strain evidence="3">JCM 15929</strain>
    </source>
</reference>
<dbReference type="OrthoDB" id="4775320at2"/>
<evidence type="ECO:0000313" key="3">
    <source>
        <dbReference type="Proteomes" id="UP000070258"/>
    </source>
</evidence>
<protein>
    <submittedName>
        <fullName evidence="2">Uncharacterized protein</fullName>
    </submittedName>
</protein>
<keyword evidence="1" id="KW-0812">Transmembrane</keyword>
<evidence type="ECO:0000313" key="2">
    <source>
        <dbReference type="EMBL" id="KXP10188.1"/>
    </source>
</evidence>
<dbReference type="RefSeq" id="WP_068571224.1">
    <property type="nucleotide sequence ID" value="NZ_LSRF01000033.1"/>
</dbReference>
<sequence length="192" mass="20210">MTRQSIVRVLATAAAAVLAVLGIGVVLPGPAGTASACSCGYAPNEPIPTDLVVVRGVVEKQQVGSRYVDLQVRVTSMYGAPPERVTVIRAEAATNSSCGSEFQDGQTIRMVVERGGPRWEYPTCANAVFGRSDAPDFTGTPPGPGAEEHRLPGPPMSWLLTATQSWWSLPVVAVLIVGFGLAVAALRRVRRA</sequence>
<accession>A0A138AI65</accession>
<comment type="caution">
    <text evidence="2">The sequence shown here is derived from an EMBL/GenBank/DDBJ whole genome shotgun (WGS) entry which is preliminary data.</text>
</comment>
<dbReference type="Proteomes" id="UP000070258">
    <property type="component" value="Unassembled WGS sequence"/>
</dbReference>
<organism evidence="2 3">
    <name type="scientific">Tsukamurella pseudospumae</name>
    <dbReference type="NCBI Taxonomy" id="239498"/>
    <lineage>
        <taxon>Bacteria</taxon>
        <taxon>Bacillati</taxon>
        <taxon>Actinomycetota</taxon>
        <taxon>Actinomycetes</taxon>
        <taxon>Mycobacteriales</taxon>
        <taxon>Tsukamurellaceae</taxon>
        <taxon>Tsukamurella</taxon>
    </lineage>
</organism>
<gene>
    <name evidence="2" type="ORF">AXK60_06850</name>
</gene>